<dbReference type="InterPro" id="IPR040239">
    <property type="entry name" value="HcpB-like"/>
</dbReference>
<dbReference type="EMBL" id="JBGFUD010001346">
    <property type="protein sequence ID" value="MFH4976148.1"/>
    <property type="molecule type" value="Genomic_DNA"/>
</dbReference>
<dbReference type="InterPro" id="IPR006597">
    <property type="entry name" value="Sel1-like"/>
</dbReference>
<gene>
    <name evidence="3" type="ORF">AB6A40_002857</name>
</gene>
<evidence type="ECO:0000313" key="3">
    <source>
        <dbReference type="EMBL" id="MFH4976148.1"/>
    </source>
</evidence>
<evidence type="ECO:0000256" key="2">
    <source>
        <dbReference type="ARBA" id="ARBA00022737"/>
    </source>
</evidence>
<reference evidence="3 4" key="1">
    <citation type="submission" date="2024-08" db="EMBL/GenBank/DDBJ databases">
        <title>Gnathostoma spinigerum genome.</title>
        <authorList>
            <person name="Gonzalez-Bertolin B."/>
            <person name="Monzon S."/>
            <person name="Zaballos A."/>
            <person name="Jimenez P."/>
            <person name="Dekumyoy P."/>
            <person name="Varona S."/>
            <person name="Cuesta I."/>
            <person name="Sumanam S."/>
            <person name="Adisakwattana P."/>
            <person name="Gasser R.B."/>
            <person name="Hernandez-Gonzalez A."/>
            <person name="Young N.D."/>
            <person name="Perteguer M.J."/>
        </authorList>
    </citation>
    <scope>NUCLEOTIDE SEQUENCE [LARGE SCALE GENOMIC DNA]</scope>
    <source>
        <strain evidence="3">AL3</strain>
        <tissue evidence="3">Liver</tissue>
    </source>
</reference>
<sequence>MNMRSASELEEFEKVQAERREYVKNIGIEYRFGCYEEKRADSCHLLGEYMEAIERNFKSALSLFSLNCEQRKYAPSCFKYSMYLLAGKECEPSLSKTIPHLEISCESNIPVACRYLGLVYWNGEPTRLADPKKAEACMKKACDLEDAKACWMLSTWYLGPTAKFKRKDEELETKYTHLMGSLERDMAASLEYGIRACELNVPESCANVGRMYKIGDGMEKNVEKAKEYYDKAKDIIKNLKERDVKPDFTGI</sequence>
<evidence type="ECO:0000313" key="4">
    <source>
        <dbReference type="Proteomes" id="UP001608902"/>
    </source>
</evidence>
<evidence type="ECO:0000256" key="1">
    <source>
        <dbReference type="ARBA" id="ARBA00008486"/>
    </source>
</evidence>
<keyword evidence="2" id="KW-0677">Repeat</keyword>
<dbReference type="SUPFAM" id="SSF81901">
    <property type="entry name" value="HCP-like"/>
    <property type="match status" value="1"/>
</dbReference>
<protein>
    <submittedName>
        <fullName evidence="3">Uncharacterized protein</fullName>
    </submittedName>
</protein>
<comment type="caution">
    <text evidence="3">The sequence shown here is derived from an EMBL/GenBank/DDBJ whole genome shotgun (WGS) entry which is preliminary data.</text>
</comment>
<dbReference type="AlphaFoldDB" id="A0ABD6E7T6"/>
<accession>A0ABD6E7T6</accession>
<comment type="similarity">
    <text evidence="1">Belongs to the hcp beta-lactamase family.</text>
</comment>
<dbReference type="PANTHER" id="PTHR13891">
    <property type="entry name" value="CYTOCHROME C OXIDASE ASSEMBLY FACTOR 7"/>
    <property type="match status" value="1"/>
</dbReference>
<dbReference type="InterPro" id="IPR011990">
    <property type="entry name" value="TPR-like_helical_dom_sf"/>
</dbReference>
<dbReference type="SMART" id="SM00671">
    <property type="entry name" value="SEL1"/>
    <property type="match status" value="4"/>
</dbReference>
<organism evidence="3 4">
    <name type="scientific">Gnathostoma spinigerum</name>
    <dbReference type="NCBI Taxonomy" id="75299"/>
    <lineage>
        <taxon>Eukaryota</taxon>
        <taxon>Metazoa</taxon>
        <taxon>Ecdysozoa</taxon>
        <taxon>Nematoda</taxon>
        <taxon>Chromadorea</taxon>
        <taxon>Rhabditida</taxon>
        <taxon>Spirurina</taxon>
        <taxon>Gnathostomatomorpha</taxon>
        <taxon>Gnathostomatoidea</taxon>
        <taxon>Gnathostomatidae</taxon>
        <taxon>Gnathostoma</taxon>
    </lineage>
</organism>
<dbReference type="PANTHER" id="PTHR13891:SF1">
    <property type="entry name" value="CYTOCHROME C OXIDASE ASSEMBLY FACTOR 7"/>
    <property type="match status" value="1"/>
</dbReference>
<name>A0ABD6E7T6_9BILA</name>
<dbReference type="Proteomes" id="UP001608902">
    <property type="component" value="Unassembled WGS sequence"/>
</dbReference>
<dbReference type="Pfam" id="PF08238">
    <property type="entry name" value="Sel1"/>
    <property type="match status" value="4"/>
</dbReference>
<proteinExistence type="inferred from homology"/>
<dbReference type="Gene3D" id="1.25.40.10">
    <property type="entry name" value="Tetratricopeptide repeat domain"/>
    <property type="match status" value="1"/>
</dbReference>
<keyword evidence="4" id="KW-1185">Reference proteome</keyword>